<evidence type="ECO:0000256" key="3">
    <source>
        <dbReference type="ARBA" id="ARBA00022475"/>
    </source>
</evidence>
<evidence type="ECO:0000256" key="8">
    <source>
        <dbReference type="ARBA" id="ARBA00022833"/>
    </source>
</evidence>
<dbReference type="GO" id="GO:0004222">
    <property type="term" value="F:metalloendopeptidase activity"/>
    <property type="evidence" value="ECO:0007669"/>
    <property type="project" value="InterPro"/>
</dbReference>
<evidence type="ECO:0000256" key="12">
    <source>
        <dbReference type="SAM" id="Phobius"/>
    </source>
</evidence>
<name>A0A1H0AUK9_ALLAB</name>
<dbReference type="Pfam" id="PF01435">
    <property type="entry name" value="Peptidase_M48"/>
    <property type="match status" value="1"/>
</dbReference>
<dbReference type="Gene3D" id="3.30.2010.10">
    <property type="entry name" value="Metalloproteases ('zincins'), catalytic domain"/>
    <property type="match status" value="1"/>
</dbReference>
<accession>A0A1H0AUK9</accession>
<evidence type="ECO:0000259" key="13">
    <source>
        <dbReference type="Pfam" id="PF01435"/>
    </source>
</evidence>
<evidence type="ECO:0000313" key="14">
    <source>
        <dbReference type="EMBL" id="SDN37168.1"/>
    </source>
</evidence>
<evidence type="ECO:0000256" key="11">
    <source>
        <dbReference type="ARBA" id="ARBA00023136"/>
    </source>
</evidence>
<dbReference type="GO" id="GO:0005886">
    <property type="term" value="C:plasma membrane"/>
    <property type="evidence" value="ECO:0007669"/>
    <property type="project" value="UniProtKB-SubCell"/>
</dbReference>
<dbReference type="CDD" id="cd07328">
    <property type="entry name" value="M48_Ste24p_like"/>
    <property type="match status" value="1"/>
</dbReference>
<keyword evidence="6" id="KW-0479">Metal-binding</keyword>
<feature type="domain" description="Peptidase M48" evidence="13">
    <location>
        <begin position="83"/>
        <end position="303"/>
    </location>
</feature>
<evidence type="ECO:0000313" key="15">
    <source>
        <dbReference type="Proteomes" id="UP000183376"/>
    </source>
</evidence>
<dbReference type="InterPro" id="IPR050083">
    <property type="entry name" value="HtpX_protease"/>
</dbReference>
<gene>
    <name evidence="14" type="ORF">SAMN04489726_6289</name>
</gene>
<organism evidence="14 15">
    <name type="scientific">Allokutzneria albata</name>
    <name type="common">Kibdelosporangium albatum</name>
    <dbReference type="NCBI Taxonomy" id="211114"/>
    <lineage>
        <taxon>Bacteria</taxon>
        <taxon>Bacillati</taxon>
        <taxon>Actinomycetota</taxon>
        <taxon>Actinomycetes</taxon>
        <taxon>Pseudonocardiales</taxon>
        <taxon>Pseudonocardiaceae</taxon>
        <taxon>Allokutzneria</taxon>
    </lineage>
</organism>
<keyword evidence="5 12" id="KW-0812">Transmembrane</keyword>
<feature type="transmembrane region" description="Helical" evidence="12">
    <location>
        <begin position="7"/>
        <end position="33"/>
    </location>
</feature>
<keyword evidence="4 14" id="KW-0645">Protease</keyword>
<evidence type="ECO:0000256" key="5">
    <source>
        <dbReference type="ARBA" id="ARBA00022692"/>
    </source>
</evidence>
<evidence type="ECO:0000256" key="9">
    <source>
        <dbReference type="ARBA" id="ARBA00022989"/>
    </source>
</evidence>
<dbReference type="eggNOG" id="COG0501">
    <property type="taxonomic scope" value="Bacteria"/>
</dbReference>
<dbReference type="EMBL" id="LT629701">
    <property type="protein sequence ID" value="SDN37168.1"/>
    <property type="molecule type" value="Genomic_DNA"/>
</dbReference>
<keyword evidence="8" id="KW-0862">Zinc</keyword>
<evidence type="ECO:0000256" key="2">
    <source>
        <dbReference type="ARBA" id="ARBA00004651"/>
    </source>
</evidence>
<comment type="cofactor">
    <cofactor evidence="1">
        <name>Zn(2+)</name>
        <dbReference type="ChEBI" id="CHEBI:29105"/>
    </cofactor>
</comment>
<feature type="transmembrane region" description="Helical" evidence="12">
    <location>
        <begin position="39"/>
        <end position="62"/>
    </location>
</feature>
<dbReference type="InterPro" id="IPR001915">
    <property type="entry name" value="Peptidase_M48"/>
</dbReference>
<comment type="subcellular location">
    <subcellularLocation>
        <location evidence="2">Cell membrane</location>
        <topology evidence="2">Multi-pass membrane protein</topology>
    </subcellularLocation>
</comment>
<sequence length="648" mass="69652">MRGSFRAFVAVVLLIAFPFLVIGIGVGGIVLATTASGRAAAYLFVISIGVLITFGIALVSALRTRVEPPAGPRLSRQEQPGLWACVDELAAQVQTRAPDEIILIPDVNAAVSEDSRMLGLRAGKRYMMIGLPLLAGMSVDELRAVLAHELGHYSGGHTRLLAITYRGTETLQRTVARLDGGPARFLLNNYAKLYMLVASSANRQQELEADQAMVRTSGQAVAIAALRKLPTLSHTWDAYSSRYLPLAGMAGRTPDLLLGYRAFLLHPNQKEWVEQAEEQLLDAESTSLFDSHPPIRQRIAVIAGQADRPAPGDTRPAWSLLHDPQRSVPAVEGSLLKEGLGPRAQWAEIVRLAGVRSAERGASMLAKAAADSQVAPRGMLGDILQALGRGQVEQLVKPLLKPTIPFEELPRAARSVATELLADVVVAALAAEGRIRHELNWGGGWVVRLLDDGSELDAEQLVAPAAHDPAKVRELWDRLVQLGVPLGYVRWPSEEDPQITDEPQLTAVFGTQVTVGRNTWHDLLVYDTGLLLFRLPFGTVLKEQSGDRIGMGAGIRRKRLGPLVEASASENRALPNARWIDAGQIVGGSNKSFLSGGGRVVLDLVDGSKLELRGATDEAYECLAGFVQQVFQARGGAVAAQEGVAPVG</sequence>
<keyword evidence="9 12" id="KW-1133">Transmembrane helix</keyword>
<proteinExistence type="predicted"/>
<keyword evidence="10" id="KW-0482">Metalloprotease</keyword>
<dbReference type="AlphaFoldDB" id="A0A1H0AUK9"/>
<evidence type="ECO:0000256" key="4">
    <source>
        <dbReference type="ARBA" id="ARBA00022670"/>
    </source>
</evidence>
<dbReference type="GO" id="GO:0046872">
    <property type="term" value="F:metal ion binding"/>
    <property type="evidence" value="ECO:0007669"/>
    <property type="project" value="UniProtKB-KW"/>
</dbReference>
<dbReference type="PANTHER" id="PTHR43221">
    <property type="entry name" value="PROTEASE HTPX"/>
    <property type="match status" value="1"/>
</dbReference>
<keyword evidence="3" id="KW-1003">Cell membrane</keyword>
<dbReference type="STRING" id="211114.SAMN04489726_6289"/>
<evidence type="ECO:0000256" key="10">
    <source>
        <dbReference type="ARBA" id="ARBA00023049"/>
    </source>
</evidence>
<keyword evidence="11 12" id="KW-0472">Membrane</keyword>
<dbReference type="GO" id="GO:0006508">
    <property type="term" value="P:proteolysis"/>
    <property type="evidence" value="ECO:0007669"/>
    <property type="project" value="UniProtKB-KW"/>
</dbReference>
<protein>
    <submittedName>
        <fullName evidence="14">Zn-dependent protease with chaperone function</fullName>
    </submittedName>
</protein>
<evidence type="ECO:0000256" key="6">
    <source>
        <dbReference type="ARBA" id="ARBA00022723"/>
    </source>
</evidence>
<keyword evidence="15" id="KW-1185">Reference proteome</keyword>
<keyword evidence="7" id="KW-0378">Hydrolase</keyword>
<dbReference type="OrthoDB" id="155290at2"/>
<reference evidence="14 15" key="1">
    <citation type="submission" date="2016-10" db="EMBL/GenBank/DDBJ databases">
        <authorList>
            <person name="de Groot N.N."/>
        </authorList>
    </citation>
    <scope>NUCLEOTIDE SEQUENCE [LARGE SCALE GENOMIC DNA]</scope>
    <source>
        <strain evidence="14 15">DSM 44149</strain>
    </source>
</reference>
<evidence type="ECO:0000256" key="1">
    <source>
        <dbReference type="ARBA" id="ARBA00001947"/>
    </source>
</evidence>
<evidence type="ECO:0000256" key="7">
    <source>
        <dbReference type="ARBA" id="ARBA00022801"/>
    </source>
</evidence>
<dbReference type="PANTHER" id="PTHR43221:SF1">
    <property type="entry name" value="PROTEASE HTPX"/>
    <property type="match status" value="1"/>
</dbReference>
<dbReference type="RefSeq" id="WP_052408048.1">
    <property type="nucleotide sequence ID" value="NZ_JOEF01000032.1"/>
</dbReference>
<dbReference type="Proteomes" id="UP000183376">
    <property type="component" value="Chromosome I"/>
</dbReference>